<dbReference type="GO" id="GO:0030674">
    <property type="term" value="F:protein-macromolecule adaptor activity"/>
    <property type="evidence" value="ECO:0007669"/>
    <property type="project" value="UniProtKB-UniRule"/>
</dbReference>
<organism evidence="5 6">
    <name type="scientific">Psychrobacillus psychrotolerans</name>
    <dbReference type="NCBI Taxonomy" id="126156"/>
    <lineage>
        <taxon>Bacteria</taxon>
        <taxon>Bacillati</taxon>
        <taxon>Bacillota</taxon>
        <taxon>Bacilli</taxon>
        <taxon>Bacillales</taxon>
        <taxon>Bacillaceae</taxon>
        <taxon>Psychrobacillus</taxon>
    </lineage>
</organism>
<gene>
    <name evidence="4" type="primary">mecA</name>
    <name evidence="5" type="ORF">SAMN05421670_1467</name>
</gene>
<comment type="subunit">
    <text evidence="2 4">Homodimer.</text>
</comment>
<dbReference type="Proteomes" id="UP000198734">
    <property type="component" value="Unassembled WGS sequence"/>
</dbReference>
<dbReference type="Gene3D" id="3.30.70.1950">
    <property type="match status" value="1"/>
</dbReference>
<comment type="similarity">
    <text evidence="1 4">Belongs to the MecA family.</text>
</comment>
<reference evidence="6" key="1">
    <citation type="submission" date="2016-10" db="EMBL/GenBank/DDBJ databases">
        <authorList>
            <person name="Varghese N."/>
            <person name="Submissions S."/>
        </authorList>
    </citation>
    <scope>NUCLEOTIDE SEQUENCE [LARGE SCALE GENOMIC DNA]</scope>
    <source>
        <strain evidence="6">DSM 11706</strain>
    </source>
</reference>
<protein>
    <recommendedName>
        <fullName evidence="4">Adapter protein MecA</fullName>
    </recommendedName>
</protein>
<evidence type="ECO:0000256" key="1">
    <source>
        <dbReference type="ARBA" id="ARBA00005397"/>
    </source>
</evidence>
<dbReference type="Pfam" id="PF05389">
    <property type="entry name" value="MecA"/>
    <property type="match status" value="1"/>
</dbReference>
<evidence type="ECO:0000256" key="4">
    <source>
        <dbReference type="HAMAP-Rule" id="MF_01124"/>
    </source>
</evidence>
<dbReference type="InterPro" id="IPR008681">
    <property type="entry name" value="Neg-reg_MecA"/>
</dbReference>
<name>A0A1I5WVK9_9BACI</name>
<dbReference type="GO" id="GO:0045808">
    <property type="term" value="P:negative regulation of establishment of competence for transformation"/>
    <property type="evidence" value="ECO:0007669"/>
    <property type="project" value="UniProtKB-UniRule"/>
</dbReference>
<proteinExistence type="inferred from homology"/>
<sequence length="222" mass="26087">MDIERINDNTFKVYISYIDIEERGFSRDEIWFNKDKSEQLFWEMMDEVHDDDHFEELDGPLWIQVHAMEKGLEVIVTRTELTKQDERLGNNSDADDISSKIFKNGVSSSIGPHEFDDFSSYMDELDEIPTDYTFVFESFEDVIGLAKKLDEADLQTSLYFYEEKYYLHIVFDFDETEFELVLNTLSVVSEFANNSKTTIHIIQEYGKEIISSGVLDELNKHF</sequence>
<evidence type="ECO:0000256" key="3">
    <source>
        <dbReference type="ARBA" id="ARBA00023287"/>
    </source>
</evidence>
<dbReference type="AlphaFoldDB" id="A0A1I5WVK9"/>
<dbReference type="GO" id="GO:0030420">
    <property type="term" value="P:establishment of competence for transformation"/>
    <property type="evidence" value="ECO:0007669"/>
    <property type="project" value="UniProtKB-KW"/>
</dbReference>
<dbReference type="GO" id="GO:0030435">
    <property type="term" value="P:sporulation resulting in formation of a cellular spore"/>
    <property type="evidence" value="ECO:0007669"/>
    <property type="project" value="UniProtKB-KW"/>
</dbReference>
<keyword evidence="6" id="KW-1185">Reference proteome</keyword>
<dbReference type="GO" id="GO:0042174">
    <property type="term" value="P:negative regulation of sporulation resulting in formation of a cellular spore"/>
    <property type="evidence" value="ECO:0007669"/>
    <property type="project" value="UniProtKB-UniRule"/>
</dbReference>
<evidence type="ECO:0000256" key="2">
    <source>
        <dbReference type="ARBA" id="ARBA00011738"/>
    </source>
</evidence>
<comment type="domain">
    <text evidence="4">The N-terminal domain has binding sites for ComK and probably for unfolded/aggregated proteins; the C-terminal domain interacts with ClpC.</text>
</comment>
<keyword evidence="3 4" id="KW-0178">Competence</keyword>
<dbReference type="HAMAP" id="MF_01124">
    <property type="entry name" value="MecA"/>
    <property type="match status" value="1"/>
</dbReference>
<dbReference type="InterPro" id="IPR038471">
    <property type="entry name" value="MecA_C_sf"/>
</dbReference>
<comment type="function">
    <text evidence="4">Enables the recognition and targeting of unfolded and aggregated proteins to the ClpC protease or to other proteins involved in proteolysis. Acts negatively in the development of competence by binding ComK and recruiting it to the ClpCP protease. When overexpressed, inhibits sporulation. Also involved in Spx degradation by ClpC.</text>
</comment>
<dbReference type="STRING" id="126156.SAMN05421670_1467"/>
<keyword evidence="4" id="KW-0749">Sporulation</keyword>
<evidence type="ECO:0000313" key="6">
    <source>
        <dbReference type="Proteomes" id="UP000198734"/>
    </source>
</evidence>
<dbReference type="NCBIfam" id="NF002644">
    <property type="entry name" value="PRK02315.1-5"/>
    <property type="match status" value="1"/>
</dbReference>
<dbReference type="EMBL" id="FOXU01000001">
    <property type="protein sequence ID" value="SFQ23734.1"/>
    <property type="molecule type" value="Genomic_DNA"/>
</dbReference>
<accession>A0A1I5WVK9</accession>
<dbReference type="OrthoDB" id="2360201at2"/>
<dbReference type="PANTHER" id="PTHR39161:SF1">
    <property type="entry name" value="ADAPTER PROTEIN MECA 1"/>
    <property type="match status" value="1"/>
</dbReference>
<dbReference type="RefSeq" id="WP_093535589.1">
    <property type="nucleotide sequence ID" value="NZ_CP183885.1"/>
</dbReference>
<evidence type="ECO:0000313" key="5">
    <source>
        <dbReference type="EMBL" id="SFQ23734.1"/>
    </source>
</evidence>
<dbReference type="PIRSF" id="PIRSF029008">
    <property type="entry name" value="MecA"/>
    <property type="match status" value="1"/>
</dbReference>
<dbReference type="PANTHER" id="PTHR39161">
    <property type="entry name" value="ADAPTER PROTEIN MECA"/>
    <property type="match status" value="1"/>
</dbReference>